<evidence type="ECO:0000256" key="1">
    <source>
        <dbReference type="SAM" id="Phobius"/>
    </source>
</evidence>
<feature type="transmembrane region" description="Helical" evidence="1">
    <location>
        <begin position="12"/>
        <end position="32"/>
    </location>
</feature>
<feature type="transmembrane region" description="Helical" evidence="1">
    <location>
        <begin position="160"/>
        <end position="178"/>
    </location>
</feature>
<evidence type="ECO:0000313" key="3">
    <source>
        <dbReference type="Proteomes" id="UP000552644"/>
    </source>
</evidence>
<protein>
    <submittedName>
        <fullName evidence="2">Uncharacterized protein</fullName>
    </submittedName>
</protein>
<organism evidence="2 3">
    <name type="scientific">Streptosporangium saharense</name>
    <dbReference type="NCBI Taxonomy" id="1706840"/>
    <lineage>
        <taxon>Bacteria</taxon>
        <taxon>Bacillati</taxon>
        <taxon>Actinomycetota</taxon>
        <taxon>Actinomycetes</taxon>
        <taxon>Streptosporangiales</taxon>
        <taxon>Streptosporangiaceae</taxon>
        <taxon>Streptosporangium</taxon>
    </lineage>
</organism>
<feature type="transmembrane region" description="Helical" evidence="1">
    <location>
        <begin position="185"/>
        <end position="213"/>
    </location>
</feature>
<dbReference type="RefSeq" id="WP_184717787.1">
    <property type="nucleotide sequence ID" value="NZ_JACHJP010000004.1"/>
</dbReference>
<reference evidence="2 3" key="1">
    <citation type="submission" date="2020-08" db="EMBL/GenBank/DDBJ databases">
        <title>Genomic Encyclopedia of Type Strains, Phase III (KMG-III): the genomes of soil and plant-associated and newly described type strains.</title>
        <authorList>
            <person name="Whitman W."/>
        </authorList>
    </citation>
    <scope>NUCLEOTIDE SEQUENCE [LARGE SCALE GENOMIC DNA]</scope>
    <source>
        <strain evidence="2 3">CECT 8840</strain>
    </source>
</reference>
<feature type="transmembrane region" description="Helical" evidence="1">
    <location>
        <begin position="67"/>
        <end position="88"/>
    </location>
</feature>
<keyword evidence="1" id="KW-1133">Transmembrane helix</keyword>
<gene>
    <name evidence="2" type="ORF">FHS44_004628</name>
</gene>
<comment type="caution">
    <text evidence="2">The sequence shown here is derived from an EMBL/GenBank/DDBJ whole genome shotgun (WGS) entry which is preliminary data.</text>
</comment>
<name>A0A7W7VPQ2_9ACTN</name>
<sequence>MTGAELTKILTLRSVWIVTGVILALHLLVSYLNVGTNIEAVRAITPDGTIELFADDPQPAGRAIIDFLVASSFQMGLFLPGLGVVIAGQEFRTSQLGQTLLAVPHRGRLIVAKAVATAVYLLFAALVVAGASTAFMYAAVRDWNPGLLVSPDAWLGQGKFVVFAVLTGLVGFAVTMIVRSTLAGVAVIVGLATVTMTQLLAAFSPALDALFPLSAGRNLLLDPVVNRLSASPVHAMAVLVAWPLVTTAVAAFLLARRDAR</sequence>
<dbReference type="Proteomes" id="UP000552644">
    <property type="component" value="Unassembled WGS sequence"/>
</dbReference>
<evidence type="ECO:0000313" key="2">
    <source>
        <dbReference type="EMBL" id="MBB4917520.1"/>
    </source>
</evidence>
<dbReference type="AlphaFoldDB" id="A0A7W7VPQ2"/>
<accession>A0A7W7VPQ2</accession>
<keyword evidence="1" id="KW-0812">Transmembrane</keyword>
<keyword evidence="1" id="KW-0472">Membrane</keyword>
<feature type="transmembrane region" description="Helical" evidence="1">
    <location>
        <begin position="233"/>
        <end position="255"/>
    </location>
</feature>
<keyword evidence="3" id="KW-1185">Reference proteome</keyword>
<proteinExistence type="predicted"/>
<feature type="transmembrane region" description="Helical" evidence="1">
    <location>
        <begin position="109"/>
        <end position="140"/>
    </location>
</feature>
<dbReference type="EMBL" id="JACHJP010000004">
    <property type="protein sequence ID" value="MBB4917520.1"/>
    <property type="molecule type" value="Genomic_DNA"/>
</dbReference>